<organism evidence="1 2">
    <name type="scientific">Xanthomonas boreopolis</name>
    <dbReference type="NCBI Taxonomy" id="86183"/>
    <lineage>
        <taxon>Bacteria</taxon>
        <taxon>Pseudomonadati</taxon>
        <taxon>Pseudomonadota</taxon>
        <taxon>Gammaproteobacteria</taxon>
        <taxon>Lysobacterales</taxon>
        <taxon>Lysobacteraceae</taxon>
        <taxon>Xanthomonas</taxon>
    </lineage>
</organism>
<dbReference type="Proteomes" id="UP000623958">
    <property type="component" value="Unassembled WGS sequence"/>
</dbReference>
<reference evidence="1" key="1">
    <citation type="journal article" date="2014" name="Int. J. Syst. Evol. Microbiol.">
        <title>Complete genome sequence of Corynebacterium casei LMG S-19264T (=DSM 44701T), isolated from a smear-ripened cheese.</title>
        <authorList>
            <consortium name="US DOE Joint Genome Institute (JGI-PGF)"/>
            <person name="Walter F."/>
            <person name="Albersmeier A."/>
            <person name="Kalinowski J."/>
            <person name="Ruckert C."/>
        </authorList>
    </citation>
    <scope>NUCLEOTIDE SEQUENCE</scope>
    <source>
        <strain evidence="1">JCM 13306</strain>
    </source>
</reference>
<comment type="caution">
    <text evidence="1">The sequence shown here is derived from an EMBL/GenBank/DDBJ whole genome shotgun (WGS) entry which is preliminary data.</text>
</comment>
<dbReference type="EMBL" id="BNBA01000025">
    <property type="protein sequence ID" value="GHH57393.1"/>
    <property type="molecule type" value="Genomic_DNA"/>
</dbReference>
<evidence type="ECO:0000313" key="2">
    <source>
        <dbReference type="Proteomes" id="UP000623958"/>
    </source>
</evidence>
<gene>
    <name evidence="1" type="ORF">GCM10009090_28470</name>
</gene>
<dbReference type="AlphaFoldDB" id="A0A919F9N3"/>
<protein>
    <submittedName>
        <fullName evidence="1">Uncharacterized protein</fullName>
    </submittedName>
</protein>
<keyword evidence="2" id="KW-1185">Reference proteome</keyword>
<accession>A0A919F9N3</accession>
<name>A0A919F9N3_9XANT</name>
<reference evidence="1" key="2">
    <citation type="submission" date="2020-09" db="EMBL/GenBank/DDBJ databases">
        <authorList>
            <person name="Sun Q."/>
            <person name="Ohkuma M."/>
        </authorList>
    </citation>
    <scope>NUCLEOTIDE SEQUENCE</scope>
    <source>
        <strain evidence="1">JCM 13306</strain>
    </source>
</reference>
<dbReference type="RefSeq" id="WP_140723035.1">
    <property type="nucleotide sequence ID" value="NZ_BNBA01000025.1"/>
</dbReference>
<proteinExistence type="predicted"/>
<evidence type="ECO:0000313" key="1">
    <source>
        <dbReference type="EMBL" id="GHH57393.1"/>
    </source>
</evidence>
<sequence>MLHDEVVEAVAIGNLKSIAEQPAMVSNLAFSNLTANTDLAQKSAVSNQQAMNGLGLSIVAKASNTVSNLGPLEARSEVDVLTNNGVAQAIADLKSAIEAFAGPQGGDGPVVWSKVVKALLKLGVYLDEAGHLIVPKGVPVIRIPGNFTREDVRVRADQNGLVIEIKAS</sequence>